<dbReference type="SUPFAM" id="SSF52283">
    <property type="entry name" value="Formate/glycerate dehydrogenase catalytic domain-like"/>
    <property type="match status" value="1"/>
</dbReference>
<evidence type="ECO:0000256" key="2">
    <source>
        <dbReference type="ARBA" id="ARBA00023002"/>
    </source>
</evidence>
<dbReference type="EMBL" id="JBHSBV010000001">
    <property type="protein sequence ID" value="MFC4200204.1"/>
    <property type="molecule type" value="Genomic_DNA"/>
</dbReference>
<dbReference type="Pfam" id="PF02826">
    <property type="entry name" value="2-Hacid_dh_C"/>
    <property type="match status" value="1"/>
</dbReference>
<protein>
    <submittedName>
        <fullName evidence="7">NAD(P)-dependent oxidoreductase</fullName>
    </submittedName>
</protein>
<dbReference type="Proteomes" id="UP001595848">
    <property type="component" value="Unassembled WGS sequence"/>
</dbReference>
<reference evidence="8" key="1">
    <citation type="journal article" date="2019" name="Int. J. Syst. Evol. Microbiol.">
        <title>The Global Catalogue of Microorganisms (GCM) 10K type strain sequencing project: providing services to taxonomists for standard genome sequencing and annotation.</title>
        <authorList>
            <consortium name="The Broad Institute Genomics Platform"/>
            <consortium name="The Broad Institute Genome Sequencing Center for Infectious Disease"/>
            <person name="Wu L."/>
            <person name="Ma J."/>
        </authorList>
    </citation>
    <scope>NUCLEOTIDE SEQUENCE [LARGE SCALE GENOMIC DNA]</scope>
    <source>
        <strain evidence="8">LMG 24813</strain>
    </source>
</reference>
<sequence>MKHMKQRVFVTHPRGRLEDYFGDKAVAALAAVAEARFNPEDRELSTPELIEAAADSDAIIAYRQTPAPRELFAGLPRLAAFLRCAVDIRTVNVAAAGEHGVLVTQASAGFVPAVAEWVLGAMLDLARSTTVYASAYHRGRRPEPVMGRELCGATLGIIGYGRIARRLGELGAALGMRVLVSDPHVEVSGHGVRSVDLPALLAAADFVVCLAAANAQTENLMDVRAFAALRPGSYFINASRGELVDEQALLAALDSGHLAGCALDVGRAADQMPTPELARHPRVIATPHVGGLTPGAIEHQALETVAQVEAIFQGRIPPGAVNAAQATRLLKWGGAGQPEAEAADLRPALRS</sequence>
<evidence type="ECO:0000256" key="4">
    <source>
        <dbReference type="RuleBase" id="RU003719"/>
    </source>
</evidence>
<name>A0ABV8NUU8_9BURK</name>
<dbReference type="Pfam" id="PF00389">
    <property type="entry name" value="2-Hacid_dh"/>
    <property type="match status" value="1"/>
</dbReference>
<dbReference type="Gene3D" id="3.40.50.720">
    <property type="entry name" value="NAD(P)-binding Rossmann-like Domain"/>
    <property type="match status" value="2"/>
</dbReference>
<evidence type="ECO:0000259" key="5">
    <source>
        <dbReference type="Pfam" id="PF00389"/>
    </source>
</evidence>
<organism evidence="7 8">
    <name type="scientific">Candidimonas humi</name>
    <dbReference type="NCBI Taxonomy" id="683355"/>
    <lineage>
        <taxon>Bacteria</taxon>
        <taxon>Pseudomonadati</taxon>
        <taxon>Pseudomonadota</taxon>
        <taxon>Betaproteobacteria</taxon>
        <taxon>Burkholderiales</taxon>
        <taxon>Alcaligenaceae</taxon>
        <taxon>Candidimonas</taxon>
    </lineage>
</organism>
<dbReference type="RefSeq" id="WP_246600648.1">
    <property type="nucleotide sequence ID" value="NZ_JAHTBN010000005.1"/>
</dbReference>
<gene>
    <name evidence="7" type="ORF">ACFOY1_04485</name>
</gene>
<dbReference type="InterPro" id="IPR006140">
    <property type="entry name" value="D-isomer_DH_NAD-bd"/>
</dbReference>
<comment type="similarity">
    <text evidence="1 4">Belongs to the D-isomer specific 2-hydroxyacid dehydrogenase family.</text>
</comment>
<dbReference type="InterPro" id="IPR006139">
    <property type="entry name" value="D-isomer_2_OHA_DH_cat_dom"/>
</dbReference>
<keyword evidence="2 4" id="KW-0560">Oxidoreductase</keyword>
<evidence type="ECO:0000256" key="1">
    <source>
        <dbReference type="ARBA" id="ARBA00005854"/>
    </source>
</evidence>
<dbReference type="SUPFAM" id="SSF51735">
    <property type="entry name" value="NAD(P)-binding Rossmann-fold domains"/>
    <property type="match status" value="1"/>
</dbReference>
<evidence type="ECO:0000256" key="3">
    <source>
        <dbReference type="ARBA" id="ARBA00023027"/>
    </source>
</evidence>
<feature type="domain" description="D-isomer specific 2-hydroxyacid dehydrogenase NAD-binding" evidence="6">
    <location>
        <begin position="120"/>
        <end position="290"/>
    </location>
</feature>
<keyword evidence="3" id="KW-0520">NAD</keyword>
<evidence type="ECO:0000313" key="8">
    <source>
        <dbReference type="Proteomes" id="UP001595848"/>
    </source>
</evidence>
<dbReference type="InterPro" id="IPR029753">
    <property type="entry name" value="D-isomer_DH_CS"/>
</dbReference>
<dbReference type="PANTHER" id="PTHR42789:SF1">
    <property type="entry name" value="D-ISOMER SPECIFIC 2-HYDROXYACID DEHYDROGENASE FAMILY PROTEIN (AFU_ORTHOLOGUE AFUA_6G10090)"/>
    <property type="match status" value="1"/>
</dbReference>
<comment type="caution">
    <text evidence="7">The sequence shown here is derived from an EMBL/GenBank/DDBJ whole genome shotgun (WGS) entry which is preliminary data.</text>
</comment>
<evidence type="ECO:0000259" key="6">
    <source>
        <dbReference type="Pfam" id="PF02826"/>
    </source>
</evidence>
<evidence type="ECO:0000313" key="7">
    <source>
        <dbReference type="EMBL" id="MFC4200204.1"/>
    </source>
</evidence>
<dbReference type="InterPro" id="IPR050857">
    <property type="entry name" value="D-2-hydroxyacid_DH"/>
</dbReference>
<dbReference type="PROSITE" id="PS00671">
    <property type="entry name" value="D_2_HYDROXYACID_DH_3"/>
    <property type="match status" value="1"/>
</dbReference>
<dbReference type="InterPro" id="IPR036291">
    <property type="entry name" value="NAD(P)-bd_dom_sf"/>
</dbReference>
<accession>A0ABV8NUU8</accession>
<keyword evidence="8" id="KW-1185">Reference proteome</keyword>
<proteinExistence type="inferred from homology"/>
<dbReference type="PANTHER" id="PTHR42789">
    <property type="entry name" value="D-ISOMER SPECIFIC 2-HYDROXYACID DEHYDROGENASE FAMILY PROTEIN (AFU_ORTHOLOGUE AFUA_6G10090)"/>
    <property type="match status" value="1"/>
</dbReference>
<feature type="domain" description="D-isomer specific 2-hydroxyacid dehydrogenase catalytic" evidence="5">
    <location>
        <begin position="34"/>
        <end position="322"/>
    </location>
</feature>